<dbReference type="EMBL" id="JAVYJV010000012">
    <property type="protein sequence ID" value="KAK4356952.1"/>
    <property type="molecule type" value="Genomic_DNA"/>
</dbReference>
<dbReference type="Proteomes" id="UP001291623">
    <property type="component" value="Unassembled WGS sequence"/>
</dbReference>
<protein>
    <recommendedName>
        <fullName evidence="4">FBD domain-containing protein</fullName>
    </recommendedName>
</protein>
<evidence type="ECO:0000313" key="3">
    <source>
        <dbReference type="Proteomes" id="UP001291623"/>
    </source>
</evidence>
<proteinExistence type="predicted"/>
<organism evidence="2 3">
    <name type="scientific">Anisodus tanguticus</name>
    <dbReference type="NCBI Taxonomy" id="243964"/>
    <lineage>
        <taxon>Eukaryota</taxon>
        <taxon>Viridiplantae</taxon>
        <taxon>Streptophyta</taxon>
        <taxon>Embryophyta</taxon>
        <taxon>Tracheophyta</taxon>
        <taxon>Spermatophyta</taxon>
        <taxon>Magnoliopsida</taxon>
        <taxon>eudicotyledons</taxon>
        <taxon>Gunneridae</taxon>
        <taxon>Pentapetalae</taxon>
        <taxon>asterids</taxon>
        <taxon>lamiids</taxon>
        <taxon>Solanales</taxon>
        <taxon>Solanaceae</taxon>
        <taxon>Solanoideae</taxon>
        <taxon>Hyoscyameae</taxon>
        <taxon>Anisodus</taxon>
    </lineage>
</organism>
<dbReference type="AlphaFoldDB" id="A0AAE1RT69"/>
<evidence type="ECO:0000313" key="2">
    <source>
        <dbReference type="EMBL" id="KAK4356952.1"/>
    </source>
</evidence>
<evidence type="ECO:0000256" key="1">
    <source>
        <dbReference type="SAM" id="MobiDB-lite"/>
    </source>
</evidence>
<feature type="region of interest" description="Disordered" evidence="1">
    <location>
        <begin position="79"/>
        <end position="100"/>
    </location>
</feature>
<comment type="caution">
    <text evidence="2">The sequence shown here is derived from an EMBL/GenBank/DDBJ whole genome shotgun (WGS) entry which is preliminary data.</text>
</comment>
<sequence length="127" mass="14032">MKLLRFFLKNAQVLEKLIIVWADNVDISEEASEEVLKYPRTSSHVAVAFPDKWRVVPRLAAAVAQEEVEAAMTAEEEEAEAAVMLEEKGGEGSDESSSGSVNTKIYFGNLPYLCDSAQLAGIVQRLW</sequence>
<evidence type="ECO:0008006" key="4">
    <source>
        <dbReference type="Google" id="ProtNLM"/>
    </source>
</evidence>
<gene>
    <name evidence="2" type="ORF">RND71_022562</name>
</gene>
<name>A0AAE1RT69_9SOLA</name>
<keyword evidence="3" id="KW-1185">Reference proteome</keyword>
<accession>A0AAE1RT69</accession>
<reference evidence="2" key="1">
    <citation type="submission" date="2023-12" db="EMBL/GenBank/DDBJ databases">
        <title>Genome assembly of Anisodus tanguticus.</title>
        <authorList>
            <person name="Wang Y.-J."/>
        </authorList>
    </citation>
    <scope>NUCLEOTIDE SEQUENCE</scope>
    <source>
        <strain evidence="2">KB-2021</strain>
        <tissue evidence="2">Leaf</tissue>
    </source>
</reference>